<evidence type="ECO:0000256" key="1">
    <source>
        <dbReference type="SAM" id="MobiDB-lite"/>
    </source>
</evidence>
<dbReference type="Proteomes" id="UP000828390">
    <property type="component" value="Unassembled WGS sequence"/>
</dbReference>
<evidence type="ECO:0000313" key="3">
    <source>
        <dbReference type="Proteomes" id="UP000828390"/>
    </source>
</evidence>
<organism evidence="2 3">
    <name type="scientific">Dreissena polymorpha</name>
    <name type="common">Zebra mussel</name>
    <name type="synonym">Mytilus polymorpha</name>
    <dbReference type="NCBI Taxonomy" id="45954"/>
    <lineage>
        <taxon>Eukaryota</taxon>
        <taxon>Metazoa</taxon>
        <taxon>Spiralia</taxon>
        <taxon>Lophotrochozoa</taxon>
        <taxon>Mollusca</taxon>
        <taxon>Bivalvia</taxon>
        <taxon>Autobranchia</taxon>
        <taxon>Heteroconchia</taxon>
        <taxon>Euheterodonta</taxon>
        <taxon>Imparidentia</taxon>
        <taxon>Neoheterodontei</taxon>
        <taxon>Myida</taxon>
        <taxon>Dreissenoidea</taxon>
        <taxon>Dreissenidae</taxon>
        <taxon>Dreissena</taxon>
    </lineage>
</organism>
<reference evidence="2" key="2">
    <citation type="submission" date="2020-11" db="EMBL/GenBank/DDBJ databases">
        <authorList>
            <person name="McCartney M.A."/>
            <person name="Auch B."/>
            <person name="Kono T."/>
            <person name="Mallez S."/>
            <person name="Becker A."/>
            <person name="Gohl D.M."/>
            <person name="Silverstein K.A.T."/>
            <person name="Koren S."/>
            <person name="Bechman K.B."/>
            <person name="Herman A."/>
            <person name="Abrahante J.E."/>
            <person name="Garbe J."/>
        </authorList>
    </citation>
    <scope>NUCLEOTIDE SEQUENCE</scope>
    <source>
        <strain evidence="2">Duluth1</strain>
        <tissue evidence="2">Whole animal</tissue>
    </source>
</reference>
<protein>
    <submittedName>
        <fullName evidence="2">Uncharacterized protein</fullName>
    </submittedName>
</protein>
<reference evidence="2" key="1">
    <citation type="journal article" date="2019" name="bioRxiv">
        <title>The Genome of the Zebra Mussel, Dreissena polymorpha: A Resource for Invasive Species Research.</title>
        <authorList>
            <person name="McCartney M.A."/>
            <person name="Auch B."/>
            <person name="Kono T."/>
            <person name="Mallez S."/>
            <person name="Zhang Y."/>
            <person name="Obille A."/>
            <person name="Becker A."/>
            <person name="Abrahante J.E."/>
            <person name="Garbe J."/>
            <person name="Badalamenti J.P."/>
            <person name="Herman A."/>
            <person name="Mangelson H."/>
            <person name="Liachko I."/>
            <person name="Sullivan S."/>
            <person name="Sone E.D."/>
            <person name="Koren S."/>
            <person name="Silverstein K.A.T."/>
            <person name="Beckman K.B."/>
            <person name="Gohl D.M."/>
        </authorList>
    </citation>
    <scope>NUCLEOTIDE SEQUENCE</scope>
    <source>
        <strain evidence="2">Duluth1</strain>
        <tissue evidence="2">Whole animal</tissue>
    </source>
</reference>
<feature type="region of interest" description="Disordered" evidence="1">
    <location>
        <begin position="79"/>
        <end position="109"/>
    </location>
</feature>
<accession>A0A9D4KQX5</accession>
<feature type="compositionally biased region" description="Basic residues" evidence="1">
    <location>
        <begin position="79"/>
        <end position="93"/>
    </location>
</feature>
<name>A0A9D4KQX5_DREPO</name>
<gene>
    <name evidence="2" type="ORF">DPMN_086703</name>
</gene>
<dbReference type="AlphaFoldDB" id="A0A9D4KQX5"/>
<keyword evidence="3" id="KW-1185">Reference proteome</keyword>
<comment type="caution">
    <text evidence="2">The sequence shown here is derived from an EMBL/GenBank/DDBJ whole genome shotgun (WGS) entry which is preliminary data.</text>
</comment>
<dbReference type="EMBL" id="JAIWYP010000003">
    <property type="protein sequence ID" value="KAH3844445.1"/>
    <property type="molecule type" value="Genomic_DNA"/>
</dbReference>
<sequence>MGLLPYAGSVVQSGQELLYLLLSHARFHAVISEQAVFGENRGIVIASSSSAAVLKGNEGTHTPVTQNWRPYCVLTASLRRPRSKGRRHRRRRDAVRTQENACSKTPDVILDRQQEKAGQAEAMLG</sequence>
<evidence type="ECO:0000313" key="2">
    <source>
        <dbReference type="EMBL" id="KAH3844445.1"/>
    </source>
</evidence>
<proteinExistence type="predicted"/>